<accession>A0A1H1NAS8</accession>
<feature type="domain" description="DUF6923" evidence="4">
    <location>
        <begin position="541"/>
        <end position="783"/>
    </location>
</feature>
<protein>
    <submittedName>
        <fullName evidence="7">Conserved repeat domain-containing protein</fullName>
    </submittedName>
</protein>
<dbReference type="InterPro" id="IPR045474">
    <property type="entry name" value="GEVED"/>
</dbReference>
<feature type="domain" description="DUF7927" evidence="5">
    <location>
        <begin position="3587"/>
        <end position="3721"/>
    </location>
</feature>
<feature type="domain" description="DUF7927" evidence="5">
    <location>
        <begin position="2097"/>
        <end position="2226"/>
    </location>
</feature>
<dbReference type="GO" id="GO:0005975">
    <property type="term" value="P:carbohydrate metabolic process"/>
    <property type="evidence" value="ECO:0007669"/>
    <property type="project" value="UniProtKB-ARBA"/>
</dbReference>
<dbReference type="PANTHER" id="PTHR34819:SF3">
    <property type="entry name" value="CELL SURFACE PROTEIN"/>
    <property type="match status" value="1"/>
</dbReference>
<dbReference type="InterPro" id="IPR047589">
    <property type="entry name" value="DUF11_rpt"/>
</dbReference>
<feature type="domain" description="GEVED" evidence="3">
    <location>
        <begin position="1044"/>
        <end position="1118"/>
    </location>
</feature>
<feature type="domain" description="DUF7927" evidence="5">
    <location>
        <begin position="1681"/>
        <end position="1812"/>
    </location>
</feature>
<dbReference type="Pfam" id="PF25549">
    <property type="entry name" value="DUF7927"/>
    <property type="match status" value="24"/>
</dbReference>
<feature type="domain" description="DUF7933" evidence="6">
    <location>
        <begin position="371"/>
        <end position="483"/>
    </location>
</feature>
<sequence>MRRTRRSSRTIGRGVAGGVGASLVLTLGLVAAPVVYEPLAQDLLAAEAVPGQPGVMEAPEDVYHENFENVTWQEPDEAGSGSNQNDWDAGDFVQTLTDFPYGADGSEANYQAGYTSSLVQPDGTPLDVTYTADVDWAAGNYCNGIIVAAHGTVSYQATTYDSPRPRFWADPLLNPTDGCAPTGGQTDSAWWNRLRSMARAMGEWHENAKYPYLGVFPAQDADENHIVSSYTNAGAATLAPGTMLEFEQPLTVDPGRFYQFSIDTASQSCNTAGAVGALPQFNVTQSDGSVTQAFSTPVDTCDVARDADNGVVVPPSNVSNQSRQTRIATWIGDTAVRSTGDTLGVQIDNLQTSGVGNDTAFDNITILDTTPKIDKEFSAGPYPTGSESQLTFTITNTYDPTDPTEPSGPKEDWAFVDEFSSTDLELTGNVFENTCGDAAIDENTGQRIAVSGGDLTGENLVSCQITVGVTSDVPGVYTNGPDDFPEDGGLVGLNPPGEADVTFVQNPPECELEATLWQFTPPASETGVTSINLVTGGQTDEGTVPPALNGVGFNPATGWYVGYQVSADGGPQIYTVSPDFSEVVNLGWPWDDGNANGFAEPQGVNTGDVDGDGLWYIREFDNTGSLWAAIDMDPASATYLQVVNGGSTGSGDNANTLGADWAWSPVTEKFYSVGNNSSTLNSFLWEFDPATGSETLVGRPNLDTGGNRLQAPDGTNSVRQNLDTEFGAIYADADGFIYAANNGTGHIWRIDPATTATDGTGEPWVFFAYGPASSGNDGARCPGPLPLDWGDAPESYETLAQDGGAFHGIVPDADDPALMLGSTMTAETDGQPTDLDSDDALPAGLALSIDDGSIELNVPVTNEGGEVGFLAGWIDFDGSGTFEDDEGVEIGIDAQTGVYDLPWSVPADAVLGETWLRLRTSYTAGMTSGLGYDYGEVEDWQIELIDADYDFGDAPDTYGTTLAADGARHVVLDFDETTQQAPLRLGDVVDVEEDGQPTTAADGDDTTGTVDDEDSASAQFQAVEGSSSTVDVVAVNDSAEDATLAAWIDLDFSGTFDDGELQSIAVPANTGSQTYQLTFPGASSFGDTYGRIRLFAGTNTDPEPTGEWTGGEIEDYVVPVLQPGVTISKSAVGDPQGAEPGDVVTYEIEIENTGTFDYPAANPMVVTDELTDVVDDATVDEASLETDPDGQGLLYYDPNTVVLSWSGPLAAGETVTVRYDVTVNDPATGDGVLTNTVLGPPESNCVAGPDGLPTGDHPECTVTIPPREVEITKTSAPSTVVPGDEVEYVVTLTNTGDAPYEDPDSLLEVSDDLSAVLDDASFGTVTTDSDVDGSTPPAATFDEGTATLAWAGPLAVGETVTITYTVTVLDPPEDGDGLLANVVSGPPESNCAEGADPADPACMTSTPVKMVEISKAVTPDGPVEPGDVVGYTVTIVNTGQVPYDDTDGLLTVTDDFTDVEDDATYRDDASDGGAGGTFTGPAWTGPVGVGETVTLTYSFVVDNPPAGDAVLDNVVTGPAESNCAEGEEGAECATTTPVKVLYIEKTVDPSEGVTPGDDVAYTITITNTGGYAYTLLDPAMLFDDLTEILDDAEYNDDAAATSDVVVSTPPEPTYQDPTIDWEGPLALGETVAITYSVTVDDPLGPGADGILDNTVIGQDESNCEVDDPDVECNTEVPVASLDVVKTSDAAGPVAPGDEVEYTVAVTNTGAVDYVEGVNPVVVSDDLSAVLDDAEYNDDAAADPESGAFELAGSTLTWTGPLAAGASVELTYSVTVDDPPGADSDALLQNAVVGPPESSCAPADDPVDPACVTEVPVRSLEIVKDSSASDAGSVLAGDTVTYSVEITNTGAVDYTDGEPVVVSDDLAGVLDDAEYNDDAAADPESGAFELAGSTLTWTGPLAAGDTVTLTYSVTLDDPPGADADGELVNVVVGPSESTCADDSEDPDCGTSTPVRSLDVVKTASVPDVLRPGDQVTYTVEVSNTGAVDYVDPDLVVLTDDLSDVLAETDLVGAPTATSDVSGSTPPAPTVVDDVLTWEGPLAVGETVTITYTVQVMDPLPDDSDGVLDNAVVGPPESNCDPGQSPEDPACSERIPQPELEVVKTSDAVGEVVPGDTVEFTVTVLNAGEVDYTAEIPAVVEDDLSGVLDDATYDDDAAANPELGTFTFTDPSLVWTGPLAAGESVTLTYSVTVDDPPGDAADGVLVNAVLVEGSNCGEDSEDPDCTVTVPVRSLDVVKTSDAGTSVAPGDAVTYSVAVTNTGTVPYSAITPVTLTDDLSDLLDDGRLTGTPVATSDVVANVPPQPIYSAPVLTWTGPLDPGETVTVTYVVTVDDPPGDDADGILGNTVVGPPESSCDADQDPADPDCTVTTPVRLLEVVKTAEPTGSVALGETVEYTLVVTNSGQVDYTAADPAVVVDDLSGVLDDASWNADAAATSDVSTPPTPVFAPVGETLTWTGPVSAGETVTITYSVTVDDPPGEDADGVLENAVTGTDSSCVPGTSDPDCTTTTPVRSLAVVKTSDAGDVVLAGGTVTYTVTVTNTGGFDYTDAVPAVVVDDLADVVDDAVYNGDATANPDNGAFDYAAPTLTWTGPLAAGAQVELTYSVTVDDPSTGDGVLENVVTGPDSNCSEGSTDPDCTTSAPVQQVAIVKTSDAEDVTPGDVVEYTVTIENTGQVDYPADELVVSDDLTEVLDDAEYNDDASASPVSGSFGYEESVLTWSGPLAAGSSVTLTYSITVDNPVTGDSILANAVVGPPESNCDVDQIPADPDCSTSALTPATEVAKTSDAGDEVVPGDVVEYTVTVTNTGQVDYTDGVPLVVTDDLSGVLDDATYNDDAATDPETGEIVVDEPFLEWSGPLAVGESVVITYSVTVDAPPQDGADGQLTNVVLVPDSNCTAESTDPDCTTSVPVRSLEIAKTSDAVGSVVAGDTVEYTVTLTNTGQVDYADGELSVSDDLTGVLDDATYDDDAAADPDTGTFDYVEPTLTWTGGLAAGESVDLTYSVTLTDPVEGDASLSNAVVGPPESTCAEGTDDPGCTVTDTVRRSEVVKSTDAGPQVFPGDTVGYTVTIENTGTAPYTVLDPATAVDDLSRVLDDATYDDNAAATSSIVTRTPPAPTYSRPDLAWTGALAVGETVTITYSVTVADPPSADGDGRLDNTVVGPEGSDCPAGSTDPDCTTSVPVAALDIVKTSDVAGAVVAGDTVTYTVTVSNIGQVDYTDDSPVVVSDDLSGVLDDATYRADAVADPGTGAFDYTEPTLTWTGPLAAGDSVDLTYSVTVDDPPGEDADGLLENAVVGPPESGCEQGSADPDCSVTVPVRELDVVKSSDGADEPLTPGETVTYSVEITNTGHADYTAAEPVVVTDDLSDVLDDATYNLDAEVDPDTGLLAYADPVLTWTGPLAVGESIVITYSVTVDDVGEGDQVLRNTVVGPPESNCDPGVVPEDPACTEIVRQPALTVAKTSDAGGSVAPGDVVEYEVTVENTGAVDYTDEFPAQLVDDLTFVLDDATYNQDAAVRPDQGSVSFVDPELVWVGPLAVGEAITLTYSVTVNDPVSGDGSLDNRVTGPDSNCLEGSDDPACTVSTPVRSLDLTKSVEPDGAVTVGDDVTYTVTLTNDGGYDFTADDPAVAVDSLADVLDDATLTGDPVATPDQGELTLVEPYVVWVGPLDAGESVQIVYTVTVDDRESADGTLENLAFVPPEVPCTDPDGCEGLPPVTPPQECVDGVDPETGGACATTSTPVASLGLVKTSDADGSAAAGDVVTYTVTVTNTGEADYTDANPVVVTDDLSGVLDDATYGADATVSPDQGAVAYDAPVLTWTGPLAVGESVDITYSVTVDDSSTGDGVLDNTVVGPPESSCPDGAESPDCTVTVPLRSLEIVKTSDGGADQIEGGQVVTYTVTVTNTGEADYTDASPVVVTDDMSDVLDDATYGDDATVSPDQGAVAYDEPVLTWTGPLAVGESVEITYSVTVDEAADGDQVLRNVVVGPPESNCDPDAFPSDPDCREIVPQPGLTVSKTSDADAAVVPGETVTYTVTVENTGGSDYDEDFPAIVQDDLSGVLDDATYNDDAAVTPDQGSVTVVEPFLEWSGPLAVGESVEITYSVTVEDPPGGDGVLENAVVAPGSACEEGSDDPDCSTSTPVKQLEIVKTADAAAEVGPGDTVTYTVEMTNTGTYGYTEDDPAVLTDTMTGVLDDATYDDDATVSPEGGEITFADPELVWAGPLAPGETVTLTYSVTVDEPPAGDASLVNAVLGPPESNCPVDMSGFGMSASGLIRAVSVEDCTTTVPVASGALEIEKAAAEYEDAVAGDVVTYTVVATNVGSVDFTAGAPATVVDDMTEVLDDATYNDDAAVSPEGGDLVFDSPQLIWSGALAAGDSVEITYSVTLTGEGDLEVRNVAFAVPGPDCTAGSGCGEITPPAECTDGVDEDGRACDDVEFTITPPVPPAPPTPPTNPALPVTGAQVAAMVGLVLLLLIGGAALLGSGRLRRRHDGHDDGGGVGSL</sequence>
<feature type="domain" description="DUF7927" evidence="5">
    <location>
        <begin position="2779"/>
        <end position="2905"/>
    </location>
</feature>
<feature type="domain" description="DUF7927" evidence="5">
    <location>
        <begin position="3184"/>
        <end position="3311"/>
    </location>
</feature>
<feature type="domain" description="DUF7927" evidence="5">
    <location>
        <begin position="2374"/>
        <end position="2507"/>
    </location>
</feature>
<keyword evidence="2" id="KW-0812">Transmembrane</keyword>
<feature type="region of interest" description="Disordered" evidence="1">
    <location>
        <begin position="994"/>
        <end position="1014"/>
    </location>
</feature>
<feature type="domain" description="DUF7927" evidence="5">
    <location>
        <begin position="4293"/>
        <end position="4422"/>
    </location>
</feature>
<feature type="domain" description="DUF7927" evidence="5">
    <location>
        <begin position="3045"/>
        <end position="3177"/>
    </location>
</feature>
<keyword evidence="8" id="KW-1185">Reference proteome</keyword>
<dbReference type="InterPro" id="IPR057687">
    <property type="entry name" value="DUF7927"/>
</dbReference>
<dbReference type="eggNOG" id="COG2373">
    <property type="taxonomic scope" value="Bacteria"/>
</dbReference>
<feature type="domain" description="DUF7927" evidence="5">
    <location>
        <begin position="1269"/>
        <end position="1404"/>
    </location>
</feature>
<dbReference type="eggNOG" id="COG3391">
    <property type="taxonomic scope" value="Bacteria"/>
</dbReference>
<feature type="domain" description="DUF7927" evidence="5">
    <location>
        <begin position="1411"/>
        <end position="1535"/>
    </location>
</feature>
<feature type="domain" description="DUF7927" evidence="5">
    <location>
        <begin position="2647"/>
        <end position="2771"/>
    </location>
</feature>
<dbReference type="EMBL" id="LT629776">
    <property type="protein sequence ID" value="SDR96086.1"/>
    <property type="molecule type" value="Genomic_DNA"/>
</dbReference>
<dbReference type="PANTHER" id="PTHR34819">
    <property type="entry name" value="LARGE CYSTEINE-RICH PERIPLASMIC PROTEIN OMCB"/>
    <property type="match status" value="1"/>
</dbReference>
<feature type="domain" description="DUF7927" evidence="5">
    <location>
        <begin position="2232"/>
        <end position="2368"/>
    </location>
</feature>
<dbReference type="RefSeq" id="WP_157270252.1">
    <property type="nucleotide sequence ID" value="NZ_LT629776.1"/>
</dbReference>
<feature type="domain" description="DUF7927" evidence="5">
    <location>
        <begin position="4011"/>
        <end position="4138"/>
    </location>
</feature>
<organism evidence="7 8">
    <name type="scientific">Paraoerskovia marina</name>
    <dbReference type="NCBI Taxonomy" id="545619"/>
    <lineage>
        <taxon>Bacteria</taxon>
        <taxon>Bacillati</taxon>
        <taxon>Actinomycetota</taxon>
        <taxon>Actinomycetes</taxon>
        <taxon>Micrococcales</taxon>
        <taxon>Cellulomonadaceae</taxon>
        <taxon>Paraoerskovia</taxon>
    </lineage>
</organism>
<name>A0A1H1NAS8_9CELL</name>
<dbReference type="OrthoDB" id="134475at2"/>
<keyword evidence="2" id="KW-0472">Membrane</keyword>
<gene>
    <name evidence="7" type="ORF">SAMN04489860_0483</name>
</gene>
<evidence type="ECO:0000313" key="7">
    <source>
        <dbReference type="EMBL" id="SDR96086.1"/>
    </source>
</evidence>
<evidence type="ECO:0000259" key="6">
    <source>
        <dbReference type="Pfam" id="PF25564"/>
    </source>
</evidence>
<reference evidence="8" key="1">
    <citation type="submission" date="2016-10" db="EMBL/GenBank/DDBJ databases">
        <authorList>
            <person name="Varghese N."/>
            <person name="Submissions S."/>
        </authorList>
    </citation>
    <scope>NUCLEOTIDE SEQUENCE [LARGE SCALE GENOMIC DNA]</scope>
    <source>
        <strain evidence="8">DSM 22126</strain>
    </source>
</reference>
<feature type="domain" description="DUF7927" evidence="5">
    <location>
        <begin position="4143"/>
        <end position="4255"/>
    </location>
</feature>
<dbReference type="Pfam" id="PF25564">
    <property type="entry name" value="DUF7933"/>
    <property type="match status" value="1"/>
</dbReference>
<feature type="domain" description="DUF7927" evidence="5">
    <location>
        <begin position="3744"/>
        <end position="3869"/>
    </location>
</feature>
<feature type="domain" description="DUF7927" evidence="5">
    <location>
        <begin position="1126"/>
        <end position="1262"/>
    </location>
</feature>
<dbReference type="InterPro" id="IPR051172">
    <property type="entry name" value="Chlamydia_OmcB"/>
</dbReference>
<dbReference type="NCBIfam" id="TIGR01451">
    <property type="entry name" value="B_ant_repeat"/>
    <property type="match status" value="3"/>
</dbReference>
<dbReference type="Gene3D" id="2.60.40.10">
    <property type="entry name" value="Immunoglobulins"/>
    <property type="match status" value="5"/>
</dbReference>
<dbReference type="STRING" id="545619.SAMN04489860_0483"/>
<dbReference type="InterPro" id="IPR057693">
    <property type="entry name" value="DUF7933"/>
</dbReference>
<feature type="domain" description="DUF7927" evidence="5">
    <location>
        <begin position="1542"/>
        <end position="1673"/>
    </location>
</feature>
<evidence type="ECO:0000259" key="4">
    <source>
        <dbReference type="Pfam" id="PF21959"/>
    </source>
</evidence>
<dbReference type="InterPro" id="IPR013783">
    <property type="entry name" value="Ig-like_fold"/>
</dbReference>
<evidence type="ECO:0000256" key="1">
    <source>
        <dbReference type="SAM" id="MobiDB-lite"/>
    </source>
</evidence>
<proteinExistence type="predicted"/>
<feature type="domain" description="DUF7927" evidence="5">
    <location>
        <begin position="3318"/>
        <end position="3448"/>
    </location>
</feature>
<dbReference type="Proteomes" id="UP000185663">
    <property type="component" value="Chromosome I"/>
</dbReference>
<dbReference type="Pfam" id="PF21959">
    <property type="entry name" value="DUF6923"/>
    <property type="match status" value="1"/>
</dbReference>
<feature type="domain" description="DUF7927" evidence="5">
    <location>
        <begin position="2513"/>
        <end position="2638"/>
    </location>
</feature>
<feature type="domain" description="DUF7927" evidence="5">
    <location>
        <begin position="3875"/>
        <end position="4002"/>
    </location>
</feature>
<feature type="compositionally biased region" description="Acidic residues" evidence="1">
    <location>
        <begin position="1002"/>
        <end position="1014"/>
    </location>
</feature>
<feature type="domain" description="DUF7927" evidence="5">
    <location>
        <begin position="1819"/>
        <end position="1947"/>
    </location>
</feature>
<feature type="region of interest" description="Disordered" evidence="1">
    <location>
        <begin position="696"/>
        <end position="716"/>
    </location>
</feature>
<feature type="transmembrane region" description="Helical" evidence="2">
    <location>
        <begin position="4462"/>
        <end position="4480"/>
    </location>
</feature>
<evidence type="ECO:0000256" key="2">
    <source>
        <dbReference type="SAM" id="Phobius"/>
    </source>
</evidence>
<keyword evidence="2" id="KW-1133">Transmembrane helix</keyword>
<dbReference type="SUPFAM" id="SSF63825">
    <property type="entry name" value="YWTD domain"/>
    <property type="match status" value="1"/>
</dbReference>
<evidence type="ECO:0000259" key="5">
    <source>
        <dbReference type="Pfam" id="PF25549"/>
    </source>
</evidence>
<dbReference type="eggNOG" id="COG1361">
    <property type="taxonomic scope" value="Bacteria"/>
</dbReference>
<feature type="domain" description="GEVED" evidence="3">
    <location>
        <begin position="870"/>
        <end position="942"/>
    </location>
</feature>
<dbReference type="Pfam" id="PF20009">
    <property type="entry name" value="GEVED"/>
    <property type="match status" value="2"/>
</dbReference>
<dbReference type="InterPro" id="IPR054215">
    <property type="entry name" value="DUF6923"/>
</dbReference>
<evidence type="ECO:0000313" key="8">
    <source>
        <dbReference type="Proteomes" id="UP000185663"/>
    </source>
</evidence>
<evidence type="ECO:0000259" key="3">
    <source>
        <dbReference type="Pfam" id="PF20009"/>
    </source>
</evidence>
<feature type="domain" description="DUF7927" evidence="5">
    <location>
        <begin position="3455"/>
        <end position="3580"/>
    </location>
</feature>
<feature type="domain" description="DUF7927" evidence="5">
    <location>
        <begin position="1956"/>
        <end position="2091"/>
    </location>
</feature>
<feature type="domain" description="DUF7927" evidence="5">
    <location>
        <begin position="2912"/>
        <end position="3038"/>
    </location>
</feature>